<protein>
    <submittedName>
        <fullName evidence="1">Uncharacterized protein</fullName>
    </submittedName>
</protein>
<dbReference type="Proteomes" id="UP000822688">
    <property type="component" value="Chromosome V"/>
</dbReference>
<comment type="caution">
    <text evidence="1">The sequence shown here is derived from an EMBL/GenBank/DDBJ whole genome shotgun (WGS) entry which is preliminary data.</text>
</comment>
<evidence type="ECO:0000313" key="2">
    <source>
        <dbReference type="Proteomes" id="UP000822688"/>
    </source>
</evidence>
<organism evidence="1 2">
    <name type="scientific">Ceratodon purpureus</name>
    <name type="common">Fire moss</name>
    <name type="synonym">Dicranum purpureum</name>
    <dbReference type="NCBI Taxonomy" id="3225"/>
    <lineage>
        <taxon>Eukaryota</taxon>
        <taxon>Viridiplantae</taxon>
        <taxon>Streptophyta</taxon>
        <taxon>Embryophyta</taxon>
        <taxon>Bryophyta</taxon>
        <taxon>Bryophytina</taxon>
        <taxon>Bryopsida</taxon>
        <taxon>Dicranidae</taxon>
        <taxon>Pseudoditrichales</taxon>
        <taxon>Ditrichaceae</taxon>
        <taxon>Ceratodon</taxon>
    </lineage>
</organism>
<name>A0A8T0HMK0_CERPU</name>
<keyword evidence="2" id="KW-1185">Reference proteome</keyword>
<sequence>MDLEESCAAYFTMTFASLTSCSSLEILGAFTPRTSFPRQQKCALVMSLSRST</sequence>
<dbReference type="AlphaFoldDB" id="A0A8T0HMK0"/>
<gene>
    <name evidence="1" type="ORF">KC19_VG063800</name>
</gene>
<reference evidence="1" key="1">
    <citation type="submission" date="2020-06" db="EMBL/GenBank/DDBJ databases">
        <title>WGS assembly of Ceratodon purpureus strain R40.</title>
        <authorList>
            <person name="Carey S.B."/>
            <person name="Jenkins J."/>
            <person name="Shu S."/>
            <person name="Lovell J.T."/>
            <person name="Sreedasyam A."/>
            <person name="Maumus F."/>
            <person name="Tiley G.P."/>
            <person name="Fernandez-Pozo N."/>
            <person name="Barry K."/>
            <person name="Chen C."/>
            <person name="Wang M."/>
            <person name="Lipzen A."/>
            <person name="Daum C."/>
            <person name="Saski C.A."/>
            <person name="Payton A.C."/>
            <person name="Mcbreen J.C."/>
            <person name="Conrad R.E."/>
            <person name="Kollar L.M."/>
            <person name="Olsson S."/>
            <person name="Huttunen S."/>
            <person name="Landis J.B."/>
            <person name="Wickett N.J."/>
            <person name="Johnson M.G."/>
            <person name="Rensing S.A."/>
            <person name="Grimwood J."/>
            <person name="Schmutz J."/>
            <person name="Mcdaniel S.F."/>
        </authorList>
    </citation>
    <scope>NUCLEOTIDE SEQUENCE</scope>
    <source>
        <strain evidence="1">R40</strain>
    </source>
</reference>
<accession>A0A8T0HMK0</accession>
<evidence type="ECO:0000313" key="1">
    <source>
        <dbReference type="EMBL" id="KAG0572034.1"/>
    </source>
</evidence>
<dbReference type="EMBL" id="CM026426">
    <property type="protein sequence ID" value="KAG0572034.1"/>
    <property type="molecule type" value="Genomic_DNA"/>
</dbReference>
<proteinExistence type="predicted"/>